<dbReference type="AlphaFoldDB" id="E3J332"/>
<protein>
    <submittedName>
        <fullName evidence="2">Uncharacterized protein</fullName>
    </submittedName>
</protein>
<evidence type="ECO:0000256" key="1">
    <source>
        <dbReference type="SAM" id="MobiDB-lite"/>
    </source>
</evidence>
<dbReference type="InParanoid" id="E3J332"/>
<reference evidence="2 3" key="1">
    <citation type="submission" date="2010-10" db="EMBL/GenBank/DDBJ databases">
        <title>Complete sequence of Frankia sp. EuI1c.</title>
        <authorList>
            <consortium name="US DOE Joint Genome Institute"/>
            <person name="Lucas S."/>
            <person name="Copeland A."/>
            <person name="Lapidus A."/>
            <person name="Cheng J.-F."/>
            <person name="Bruce D."/>
            <person name="Goodwin L."/>
            <person name="Pitluck S."/>
            <person name="Chertkov O."/>
            <person name="Detter J.C."/>
            <person name="Han C."/>
            <person name="Tapia R."/>
            <person name="Land M."/>
            <person name="Hauser L."/>
            <person name="Jeffries C."/>
            <person name="Kyrpides N."/>
            <person name="Ivanova N."/>
            <person name="Mikhailova N."/>
            <person name="Beauchemin N."/>
            <person name="Sen A."/>
            <person name="Sur S.A."/>
            <person name="Gtari M."/>
            <person name="Wall L."/>
            <person name="Tisa L."/>
            <person name="Woyke T."/>
        </authorList>
    </citation>
    <scope>NUCLEOTIDE SEQUENCE [LARGE SCALE GENOMIC DNA]</scope>
    <source>
        <strain evidence="3">DSM 45817 / CECT 9037 / EuI1c</strain>
    </source>
</reference>
<evidence type="ECO:0000313" key="2">
    <source>
        <dbReference type="EMBL" id="ADP82982.1"/>
    </source>
</evidence>
<feature type="compositionally biased region" description="Polar residues" evidence="1">
    <location>
        <begin position="1"/>
        <end position="11"/>
    </location>
</feature>
<evidence type="ECO:0000313" key="3">
    <source>
        <dbReference type="Proteomes" id="UP000002484"/>
    </source>
</evidence>
<dbReference type="KEGG" id="fri:FraEuI1c_4993"/>
<dbReference type="Proteomes" id="UP000002484">
    <property type="component" value="Chromosome"/>
</dbReference>
<feature type="region of interest" description="Disordered" evidence="1">
    <location>
        <begin position="1"/>
        <end position="30"/>
    </location>
</feature>
<name>E3J332_PSEI1</name>
<dbReference type="HOGENOM" id="CLU_3403680_0_0_11"/>
<sequence length="30" mass="3140">MTRPTTSSRVQATGHAAPAFGPQQTQAVSR</sequence>
<keyword evidence="3" id="KW-1185">Reference proteome</keyword>
<organism evidence="2 3">
    <name type="scientific">Pseudofrankia inefficax (strain DSM 45817 / CECT 9037 / DDB 130130 / EuI1c)</name>
    <name type="common">Frankia inefficax</name>
    <dbReference type="NCBI Taxonomy" id="298654"/>
    <lineage>
        <taxon>Bacteria</taxon>
        <taxon>Bacillati</taxon>
        <taxon>Actinomycetota</taxon>
        <taxon>Actinomycetes</taxon>
        <taxon>Frankiales</taxon>
        <taxon>Frankiaceae</taxon>
        <taxon>Pseudofrankia</taxon>
    </lineage>
</organism>
<gene>
    <name evidence="2" type="ordered locus">FraEuI1c_4993</name>
</gene>
<accession>E3J332</accession>
<proteinExistence type="predicted"/>
<dbReference type="EMBL" id="CP002299">
    <property type="protein sequence ID" value="ADP82982.1"/>
    <property type="molecule type" value="Genomic_DNA"/>
</dbReference>